<proteinExistence type="inferred from homology"/>
<organism evidence="6 7">
    <name type="scientific">Pseudomonas putida</name>
    <name type="common">Arthrobacter siderocapsulatus</name>
    <dbReference type="NCBI Taxonomy" id="303"/>
    <lineage>
        <taxon>Bacteria</taxon>
        <taxon>Pseudomonadati</taxon>
        <taxon>Pseudomonadota</taxon>
        <taxon>Gammaproteobacteria</taxon>
        <taxon>Pseudomonadales</taxon>
        <taxon>Pseudomonadaceae</taxon>
        <taxon>Pseudomonas</taxon>
    </lineage>
</organism>
<keyword evidence="3" id="KW-0238">DNA-binding</keyword>
<evidence type="ECO:0000256" key="2">
    <source>
        <dbReference type="ARBA" id="ARBA00023015"/>
    </source>
</evidence>
<dbReference type="Gene3D" id="3.40.190.290">
    <property type="match status" value="1"/>
</dbReference>
<dbReference type="FunFam" id="1.10.10.10:FF:000001">
    <property type="entry name" value="LysR family transcriptional regulator"/>
    <property type="match status" value="1"/>
</dbReference>
<protein>
    <submittedName>
        <fullName evidence="6">LysR family transcriptional regulator</fullName>
    </submittedName>
</protein>
<dbReference type="GO" id="GO:0003677">
    <property type="term" value="F:DNA binding"/>
    <property type="evidence" value="ECO:0007669"/>
    <property type="project" value="UniProtKB-KW"/>
</dbReference>
<dbReference type="InterPro" id="IPR036388">
    <property type="entry name" value="WH-like_DNA-bd_sf"/>
</dbReference>
<reference evidence="6 7" key="2">
    <citation type="submission" date="2018-03" db="EMBL/GenBank/DDBJ databases">
        <title>Draft genome of Pseudomonas putida strain KH-21-114.</title>
        <authorList>
            <person name="Yoshizawa S."/>
            <person name="Khan N.H."/>
            <person name="Nishimura M."/>
            <person name="Chiura H.X."/>
            <person name="Ogura Y."/>
            <person name="Hayashi T."/>
            <person name="Kogure K."/>
        </authorList>
    </citation>
    <scope>NUCLEOTIDE SEQUENCE [LARGE SCALE GENOMIC DNA]</scope>
    <source>
        <strain evidence="6 7">KH-21-114</strain>
    </source>
</reference>
<comment type="similarity">
    <text evidence="1">Belongs to the LysR transcriptional regulatory family.</text>
</comment>
<sequence>MTRYFDDLQLGSLELFCLAADTGSFTAAAAEAGVTPAAVSRSVARLEERLGVRLFVRTTRQMRLSDAGQAYYQQCRQALGQLVEAERQATGGQAVPSGRLRISAPTPYAHHRLLPLLPAFRQRYPQVQVDLHVSNRNVDFAEEPFDLAIRGREPADSRLVARRLEDAELVVVATPGYLARMGTPQVPQDLAGHECIQFELASNGRRSPWRFRIEGREVEMDTDGGFTCLGDFLATATLVRHGGGLMQAYRFTVQDALASGELVEVLGAYGGTSRPFMLIYPQARHMPLRVRAFIDFLFAEGARPLI</sequence>
<dbReference type="CDD" id="cd08422">
    <property type="entry name" value="PBP2_CrgA_like"/>
    <property type="match status" value="1"/>
</dbReference>
<dbReference type="GO" id="GO:0003700">
    <property type="term" value="F:DNA-binding transcription factor activity"/>
    <property type="evidence" value="ECO:0007669"/>
    <property type="project" value="InterPro"/>
</dbReference>
<dbReference type="PANTHER" id="PTHR30537:SF5">
    <property type="entry name" value="HTH-TYPE TRANSCRIPTIONAL ACTIVATOR TTDR-RELATED"/>
    <property type="match status" value="1"/>
</dbReference>
<accession>A0A2S3X3R8</accession>
<keyword evidence="2" id="KW-0805">Transcription regulation</keyword>
<gene>
    <name evidence="6" type="ORF">BGP84_10425</name>
</gene>
<dbReference type="SUPFAM" id="SSF46785">
    <property type="entry name" value="Winged helix' DNA-binding domain"/>
    <property type="match status" value="1"/>
</dbReference>
<keyword evidence="4" id="KW-0804">Transcription</keyword>
<dbReference type="SUPFAM" id="SSF53850">
    <property type="entry name" value="Periplasmic binding protein-like II"/>
    <property type="match status" value="1"/>
</dbReference>
<dbReference type="EMBL" id="MINH01000019">
    <property type="protein sequence ID" value="POG10125.1"/>
    <property type="molecule type" value="Genomic_DNA"/>
</dbReference>
<dbReference type="Pfam" id="PF03466">
    <property type="entry name" value="LysR_substrate"/>
    <property type="match status" value="1"/>
</dbReference>
<dbReference type="AlphaFoldDB" id="A0A2S3X3R8"/>
<evidence type="ECO:0000259" key="5">
    <source>
        <dbReference type="PROSITE" id="PS50931"/>
    </source>
</evidence>
<dbReference type="InterPro" id="IPR058163">
    <property type="entry name" value="LysR-type_TF_proteobact-type"/>
</dbReference>
<evidence type="ECO:0000313" key="6">
    <source>
        <dbReference type="EMBL" id="POG10125.1"/>
    </source>
</evidence>
<dbReference type="OrthoDB" id="9810065at2"/>
<dbReference type="RefSeq" id="WP_103446903.1">
    <property type="nucleotide sequence ID" value="NZ_MINH01000019.1"/>
</dbReference>
<dbReference type="PROSITE" id="PS50931">
    <property type="entry name" value="HTH_LYSR"/>
    <property type="match status" value="1"/>
</dbReference>
<dbReference type="InterPro" id="IPR000847">
    <property type="entry name" value="LysR_HTH_N"/>
</dbReference>
<dbReference type="InterPro" id="IPR036390">
    <property type="entry name" value="WH_DNA-bd_sf"/>
</dbReference>
<name>A0A2S3X3R8_PSEPU</name>
<evidence type="ECO:0000256" key="1">
    <source>
        <dbReference type="ARBA" id="ARBA00009437"/>
    </source>
</evidence>
<feature type="domain" description="HTH lysR-type" evidence="5">
    <location>
        <begin position="8"/>
        <end position="65"/>
    </location>
</feature>
<evidence type="ECO:0000313" key="7">
    <source>
        <dbReference type="Proteomes" id="UP000237230"/>
    </source>
</evidence>
<dbReference type="Pfam" id="PF00126">
    <property type="entry name" value="HTH_1"/>
    <property type="match status" value="1"/>
</dbReference>
<reference evidence="6 7" key="1">
    <citation type="submission" date="2016-08" db="EMBL/GenBank/DDBJ databases">
        <authorList>
            <person name="Seilhamer J.J."/>
        </authorList>
    </citation>
    <scope>NUCLEOTIDE SEQUENCE [LARGE SCALE GENOMIC DNA]</scope>
    <source>
        <strain evidence="6 7">KH-21-114</strain>
    </source>
</reference>
<evidence type="ECO:0000256" key="4">
    <source>
        <dbReference type="ARBA" id="ARBA00023163"/>
    </source>
</evidence>
<dbReference type="InterPro" id="IPR005119">
    <property type="entry name" value="LysR_subst-bd"/>
</dbReference>
<evidence type="ECO:0000256" key="3">
    <source>
        <dbReference type="ARBA" id="ARBA00023125"/>
    </source>
</evidence>
<comment type="caution">
    <text evidence="6">The sequence shown here is derived from an EMBL/GenBank/DDBJ whole genome shotgun (WGS) entry which is preliminary data.</text>
</comment>
<dbReference type="PANTHER" id="PTHR30537">
    <property type="entry name" value="HTH-TYPE TRANSCRIPTIONAL REGULATOR"/>
    <property type="match status" value="1"/>
</dbReference>
<dbReference type="PRINTS" id="PR00039">
    <property type="entry name" value="HTHLYSR"/>
</dbReference>
<dbReference type="Gene3D" id="1.10.10.10">
    <property type="entry name" value="Winged helix-like DNA-binding domain superfamily/Winged helix DNA-binding domain"/>
    <property type="match status" value="1"/>
</dbReference>
<dbReference type="Proteomes" id="UP000237230">
    <property type="component" value="Unassembled WGS sequence"/>
</dbReference>